<gene>
    <name evidence="2" type="ORF">POL67_16390</name>
</gene>
<dbReference type="InterPro" id="IPR020904">
    <property type="entry name" value="Sc_DH/Rdtase_CS"/>
</dbReference>
<evidence type="ECO:0000313" key="2">
    <source>
        <dbReference type="EMBL" id="MDC0742930.1"/>
    </source>
</evidence>
<comment type="caution">
    <text evidence="2">The sequence shown here is derived from an EMBL/GenBank/DDBJ whole genome shotgun (WGS) entry which is preliminary data.</text>
</comment>
<sequence>MSASLMGKVAAITGVQGLGKHAAVRFARAGAQVVIGDIDETAAEEAVQLVTDAGGQAIFVRTDVSSEADVAAMMAAATRHYGRLDTLVTAAAVLLGPSLPVERFTISLWERVLSVNLTGTFLCIKHAAPLMQRSGGGVILCLASDAGVRGPGSSVAYAASKGGVHGLAMAVAPQVAPWNIRIHVVLPGVMATPMRLSIAADRAVIRGESPEEAVQREKAAPVPSPTAAAAMLVDLATGRSSARPLLVSIDDWLRAGGVVDE</sequence>
<dbReference type="InterPro" id="IPR002347">
    <property type="entry name" value="SDR_fam"/>
</dbReference>
<keyword evidence="3" id="KW-1185">Reference proteome</keyword>
<comment type="similarity">
    <text evidence="1">Belongs to the short-chain dehydrogenases/reductases (SDR) family.</text>
</comment>
<protein>
    <submittedName>
        <fullName evidence="2">SDR family NAD(P)-dependent oxidoreductase</fullName>
    </submittedName>
</protein>
<dbReference type="EMBL" id="JAQNDO010000001">
    <property type="protein sequence ID" value="MDC0742930.1"/>
    <property type="molecule type" value="Genomic_DNA"/>
</dbReference>
<dbReference type="PANTHER" id="PTHR42760:SF132">
    <property type="entry name" value="SHORT-CHAIN DEHYDROGENASE_REDUCTASE FAMILY PROTEIN"/>
    <property type="match status" value="1"/>
</dbReference>
<dbReference type="PROSITE" id="PS00061">
    <property type="entry name" value="ADH_SHORT"/>
    <property type="match status" value="1"/>
</dbReference>
<dbReference type="PANTHER" id="PTHR42760">
    <property type="entry name" value="SHORT-CHAIN DEHYDROGENASES/REDUCTASES FAMILY MEMBER"/>
    <property type="match status" value="1"/>
</dbReference>
<dbReference type="CDD" id="cd05233">
    <property type="entry name" value="SDR_c"/>
    <property type="match status" value="1"/>
</dbReference>
<dbReference type="Proteomes" id="UP001221411">
    <property type="component" value="Unassembled WGS sequence"/>
</dbReference>
<organism evidence="2 3">
    <name type="scientific">Polyangium mundeleinium</name>
    <dbReference type="NCBI Taxonomy" id="2995306"/>
    <lineage>
        <taxon>Bacteria</taxon>
        <taxon>Pseudomonadati</taxon>
        <taxon>Myxococcota</taxon>
        <taxon>Polyangia</taxon>
        <taxon>Polyangiales</taxon>
        <taxon>Polyangiaceae</taxon>
        <taxon>Polyangium</taxon>
    </lineage>
</organism>
<reference evidence="2 3" key="1">
    <citation type="submission" date="2022-11" db="EMBL/GenBank/DDBJ databases">
        <title>Minimal conservation of predation-associated metabolite biosynthetic gene clusters underscores biosynthetic potential of Myxococcota including descriptions for ten novel species: Archangium lansinium sp. nov., Myxococcus landrumus sp. nov., Nannocystis bai.</title>
        <authorList>
            <person name="Ahearne A."/>
            <person name="Stevens C."/>
            <person name="Dowd S."/>
        </authorList>
    </citation>
    <scope>NUCLEOTIDE SEQUENCE [LARGE SCALE GENOMIC DNA]</scope>
    <source>
        <strain evidence="2 3">RJM3</strain>
    </source>
</reference>
<dbReference type="SUPFAM" id="SSF51735">
    <property type="entry name" value="NAD(P)-binding Rossmann-fold domains"/>
    <property type="match status" value="1"/>
</dbReference>
<dbReference type="Pfam" id="PF00106">
    <property type="entry name" value="adh_short"/>
    <property type="match status" value="1"/>
</dbReference>
<proteinExistence type="inferred from homology"/>
<evidence type="ECO:0000256" key="1">
    <source>
        <dbReference type="ARBA" id="ARBA00006484"/>
    </source>
</evidence>
<dbReference type="PRINTS" id="PR00081">
    <property type="entry name" value="GDHRDH"/>
</dbReference>
<evidence type="ECO:0000313" key="3">
    <source>
        <dbReference type="Proteomes" id="UP001221411"/>
    </source>
</evidence>
<dbReference type="Gene3D" id="3.40.50.720">
    <property type="entry name" value="NAD(P)-binding Rossmann-like Domain"/>
    <property type="match status" value="1"/>
</dbReference>
<dbReference type="InterPro" id="IPR036291">
    <property type="entry name" value="NAD(P)-bd_dom_sf"/>
</dbReference>
<name>A0ABT5EQ79_9BACT</name>
<dbReference type="RefSeq" id="WP_271918296.1">
    <property type="nucleotide sequence ID" value="NZ_JAQNDO010000001.1"/>
</dbReference>
<accession>A0ABT5EQ79</accession>